<reference evidence="2" key="2">
    <citation type="journal article" date="2008" name="Nucleic Acids Res.">
        <title>The rice annotation project database (RAP-DB): 2008 update.</title>
        <authorList>
            <consortium name="The rice annotation project (RAP)"/>
        </authorList>
    </citation>
    <scope>GENOME REANNOTATION</scope>
    <source>
        <strain evidence="2">cv. Nipponbare</strain>
    </source>
</reference>
<protein>
    <submittedName>
        <fullName evidence="1">Uncharacterized protein</fullName>
    </submittedName>
</protein>
<gene>
    <name evidence="1" type="primary">OSJNBa0047P18.15</name>
</gene>
<dbReference type="AlphaFoldDB" id="Q651N2"/>
<accession>Q651N2</accession>
<sequence length="108" mass="12205">MVLSLSYHCCISIQQAVQYKLATKVEATIQEAEKVQRHHDESTESLQCVPLQGNVIPALQACDDEEEPGTHRTWGRIECPKCFQTGCMLESKDIDIFSFVSIVCFVNR</sequence>
<evidence type="ECO:0000313" key="1">
    <source>
        <dbReference type="EMBL" id="BAD46485.1"/>
    </source>
</evidence>
<dbReference type="EMBL" id="AP005864">
    <property type="protein sequence ID" value="BAD46485.1"/>
    <property type="molecule type" value="Genomic_DNA"/>
</dbReference>
<proteinExistence type="predicted"/>
<dbReference type="Proteomes" id="UP000000763">
    <property type="component" value="Chromosome 9"/>
</dbReference>
<reference evidence="2" key="1">
    <citation type="journal article" date="2005" name="Nature">
        <title>The map-based sequence of the rice genome.</title>
        <authorList>
            <consortium name="International rice genome sequencing project (IRGSP)"/>
            <person name="Matsumoto T."/>
            <person name="Wu J."/>
            <person name="Kanamori H."/>
            <person name="Katayose Y."/>
            <person name="Fujisawa M."/>
            <person name="Namiki N."/>
            <person name="Mizuno H."/>
            <person name="Yamamoto K."/>
            <person name="Antonio B.A."/>
            <person name="Baba T."/>
            <person name="Sakata K."/>
            <person name="Nagamura Y."/>
            <person name="Aoki H."/>
            <person name="Arikawa K."/>
            <person name="Arita K."/>
            <person name="Bito T."/>
            <person name="Chiden Y."/>
            <person name="Fujitsuka N."/>
            <person name="Fukunaka R."/>
            <person name="Hamada M."/>
            <person name="Harada C."/>
            <person name="Hayashi A."/>
            <person name="Hijishita S."/>
            <person name="Honda M."/>
            <person name="Hosokawa S."/>
            <person name="Ichikawa Y."/>
            <person name="Idonuma A."/>
            <person name="Iijima M."/>
            <person name="Ikeda M."/>
            <person name="Ikeno M."/>
            <person name="Ito K."/>
            <person name="Ito S."/>
            <person name="Ito T."/>
            <person name="Ito Y."/>
            <person name="Ito Y."/>
            <person name="Iwabuchi A."/>
            <person name="Kamiya K."/>
            <person name="Karasawa W."/>
            <person name="Kurita K."/>
            <person name="Katagiri S."/>
            <person name="Kikuta A."/>
            <person name="Kobayashi H."/>
            <person name="Kobayashi N."/>
            <person name="Machita K."/>
            <person name="Maehara T."/>
            <person name="Masukawa M."/>
            <person name="Mizubayashi T."/>
            <person name="Mukai Y."/>
            <person name="Nagasaki H."/>
            <person name="Nagata Y."/>
            <person name="Naito S."/>
            <person name="Nakashima M."/>
            <person name="Nakama Y."/>
            <person name="Nakamichi Y."/>
            <person name="Nakamura M."/>
            <person name="Meguro A."/>
            <person name="Negishi M."/>
            <person name="Ohta I."/>
            <person name="Ohta T."/>
            <person name="Okamoto M."/>
            <person name="Ono N."/>
            <person name="Saji S."/>
            <person name="Sakaguchi M."/>
            <person name="Sakai K."/>
            <person name="Shibata M."/>
            <person name="Shimokawa T."/>
            <person name="Song J."/>
            <person name="Takazaki Y."/>
            <person name="Terasawa K."/>
            <person name="Tsugane M."/>
            <person name="Tsuji K."/>
            <person name="Ueda S."/>
            <person name="Waki K."/>
            <person name="Yamagata H."/>
            <person name="Yamamoto M."/>
            <person name="Yamamoto S."/>
            <person name="Yamane H."/>
            <person name="Yoshiki S."/>
            <person name="Yoshihara R."/>
            <person name="Yukawa K."/>
            <person name="Zhong H."/>
            <person name="Yano M."/>
            <person name="Yuan Q."/>
            <person name="Ouyang S."/>
            <person name="Liu J."/>
            <person name="Jones K.M."/>
            <person name="Gansberger K."/>
            <person name="Moffat K."/>
            <person name="Hill J."/>
            <person name="Bera J."/>
            <person name="Fadrosh D."/>
            <person name="Jin S."/>
            <person name="Johri S."/>
            <person name="Kim M."/>
            <person name="Overton L."/>
            <person name="Reardon M."/>
            <person name="Tsitrin T."/>
            <person name="Vuong H."/>
            <person name="Weaver B."/>
            <person name="Ciecko A."/>
            <person name="Tallon L."/>
            <person name="Jackson J."/>
            <person name="Pai G."/>
            <person name="Aken S.V."/>
            <person name="Utterback T."/>
            <person name="Reidmuller S."/>
            <person name="Feldblyum T."/>
            <person name="Hsiao J."/>
            <person name="Zismann V."/>
            <person name="Iobst S."/>
            <person name="de Vazeille A.R."/>
            <person name="Buell C.R."/>
            <person name="Ying K."/>
            <person name="Li Y."/>
            <person name="Lu T."/>
            <person name="Huang Y."/>
            <person name="Zhao Q."/>
            <person name="Feng Q."/>
            <person name="Zhang L."/>
            <person name="Zhu J."/>
            <person name="Weng Q."/>
            <person name="Mu J."/>
            <person name="Lu Y."/>
            <person name="Fan D."/>
            <person name="Liu Y."/>
            <person name="Guan J."/>
            <person name="Zhang Y."/>
            <person name="Yu S."/>
            <person name="Liu X."/>
            <person name="Zhang Y."/>
            <person name="Hong G."/>
            <person name="Han B."/>
            <person name="Choisne N."/>
            <person name="Demange N."/>
            <person name="Orjeda G."/>
            <person name="Samain S."/>
            <person name="Cattolico L."/>
            <person name="Pelletier E."/>
            <person name="Couloux A."/>
            <person name="Segurens B."/>
            <person name="Wincker P."/>
            <person name="D'Hont A."/>
            <person name="Scarpelli C."/>
            <person name="Weissenbach J."/>
            <person name="Salanoubat M."/>
            <person name="Quetier F."/>
            <person name="Yu Y."/>
            <person name="Kim H.R."/>
            <person name="Rambo T."/>
            <person name="Currie J."/>
            <person name="Collura K."/>
            <person name="Luo M."/>
            <person name="Yang T."/>
            <person name="Ammiraju J.S.S."/>
            <person name="Engler F."/>
            <person name="Soderlund C."/>
            <person name="Wing R.A."/>
            <person name="Palmer L.E."/>
            <person name="de la Bastide M."/>
            <person name="Spiegel L."/>
            <person name="Nascimento L."/>
            <person name="Zutavern T."/>
            <person name="O'Shaughnessy A."/>
            <person name="Dike S."/>
            <person name="Dedhia N."/>
            <person name="Preston R."/>
            <person name="Balija V."/>
            <person name="McCombie W.R."/>
            <person name="Chow T."/>
            <person name="Chen H."/>
            <person name="Chung M."/>
            <person name="Chen C."/>
            <person name="Shaw J."/>
            <person name="Wu H."/>
            <person name="Hsiao K."/>
            <person name="Chao Y."/>
            <person name="Chu M."/>
            <person name="Cheng C."/>
            <person name="Hour A."/>
            <person name="Lee P."/>
            <person name="Lin S."/>
            <person name="Lin Y."/>
            <person name="Liou J."/>
            <person name="Liu S."/>
            <person name="Hsing Y."/>
            <person name="Raghuvanshi S."/>
            <person name="Mohanty A."/>
            <person name="Bharti A.K."/>
            <person name="Gaur A."/>
            <person name="Gupta V."/>
            <person name="Kumar D."/>
            <person name="Ravi V."/>
            <person name="Vij S."/>
            <person name="Kapur A."/>
            <person name="Khurana P."/>
            <person name="Khurana P."/>
            <person name="Khurana J.P."/>
            <person name="Tyagi A.K."/>
            <person name="Gaikwad K."/>
            <person name="Singh A."/>
            <person name="Dalal V."/>
            <person name="Srivastava S."/>
            <person name="Dixit A."/>
            <person name="Pal A.K."/>
            <person name="Ghazi I.A."/>
            <person name="Yadav M."/>
            <person name="Pandit A."/>
            <person name="Bhargava A."/>
            <person name="Sureshbabu K."/>
            <person name="Batra K."/>
            <person name="Sharma T.R."/>
            <person name="Mohapatra T."/>
            <person name="Singh N.K."/>
            <person name="Messing J."/>
            <person name="Nelson A.B."/>
            <person name="Fuks G."/>
            <person name="Kavchok S."/>
            <person name="Keizer G."/>
            <person name="Linton E."/>
            <person name="Llaca V."/>
            <person name="Song R."/>
            <person name="Tanyolac B."/>
            <person name="Young S."/>
            <person name="Ho-Il K."/>
            <person name="Hahn J.H."/>
            <person name="Sangsakoo G."/>
            <person name="Vanavichit A."/>
            <person name="de Mattos Luiz.A.T."/>
            <person name="Zimmer P.D."/>
            <person name="Malone G."/>
            <person name="Dellagostin O."/>
            <person name="de Oliveira A.C."/>
            <person name="Bevan M."/>
            <person name="Bancroft I."/>
            <person name="Minx P."/>
            <person name="Cordum H."/>
            <person name="Wilson R."/>
            <person name="Cheng Z."/>
            <person name="Jin W."/>
            <person name="Jiang J."/>
            <person name="Leong S.A."/>
            <person name="Iwama H."/>
            <person name="Gojobori T."/>
            <person name="Itoh T."/>
            <person name="Niimura Y."/>
            <person name="Fujii Y."/>
            <person name="Habara T."/>
            <person name="Sakai H."/>
            <person name="Sato Y."/>
            <person name="Wilson G."/>
            <person name="Kumar K."/>
            <person name="McCouch S."/>
            <person name="Juretic N."/>
            <person name="Hoen D."/>
            <person name="Wright S."/>
            <person name="Bruskiewich R."/>
            <person name="Bureau T."/>
            <person name="Miyao A."/>
            <person name="Hirochika H."/>
            <person name="Nishikawa T."/>
            <person name="Kadowaki K."/>
            <person name="Sugiura M."/>
            <person name="Burr B."/>
            <person name="Sasaki T."/>
        </authorList>
    </citation>
    <scope>NUCLEOTIDE SEQUENCE [LARGE SCALE GENOMIC DNA]</scope>
    <source>
        <strain evidence="2">cv. Nipponbare</strain>
    </source>
</reference>
<name>Q651N2_ORYSJ</name>
<organism evidence="1 2">
    <name type="scientific">Oryza sativa subsp. japonica</name>
    <name type="common">Rice</name>
    <dbReference type="NCBI Taxonomy" id="39947"/>
    <lineage>
        <taxon>Eukaryota</taxon>
        <taxon>Viridiplantae</taxon>
        <taxon>Streptophyta</taxon>
        <taxon>Embryophyta</taxon>
        <taxon>Tracheophyta</taxon>
        <taxon>Spermatophyta</taxon>
        <taxon>Magnoliopsida</taxon>
        <taxon>Liliopsida</taxon>
        <taxon>Poales</taxon>
        <taxon>Poaceae</taxon>
        <taxon>BOP clade</taxon>
        <taxon>Oryzoideae</taxon>
        <taxon>Oryzeae</taxon>
        <taxon>Oryzinae</taxon>
        <taxon>Oryza</taxon>
        <taxon>Oryza sativa</taxon>
    </lineage>
</organism>
<evidence type="ECO:0000313" key="2">
    <source>
        <dbReference type="Proteomes" id="UP000000763"/>
    </source>
</evidence>